<keyword evidence="4" id="KW-0677">Repeat</keyword>
<dbReference type="GO" id="GO:0008270">
    <property type="term" value="F:zinc ion binding"/>
    <property type="evidence" value="ECO:0007669"/>
    <property type="project" value="UniProtKB-KW"/>
</dbReference>
<evidence type="ECO:0000256" key="2">
    <source>
        <dbReference type="ARBA" id="ARBA00022606"/>
    </source>
</evidence>
<reference evidence="17" key="2">
    <citation type="journal article" date="2014" name="BMC Genomics">
        <title>A genomic perspective to assessing quality of mass-reared SIT flies used in Mediterranean fruit fly (Ceratitis capitata) eradication in California.</title>
        <authorList>
            <person name="Calla B."/>
            <person name="Hall B."/>
            <person name="Hou S."/>
            <person name="Geib S.M."/>
        </authorList>
    </citation>
    <scope>NUCLEOTIDE SEQUENCE</scope>
</reference>
<evidence type="ECO:0000256" key="4">
    <source>
        <dbReference type="ARBA" id="ARBA00022737"/>
    </source>
</evidence>
<evidence type="ECO:0000313" key="17">
    <source>
        <dbReference type="EMBL" id="JAB94605.1"/>
    </source>
</evidence>
<feature type="domain" description="C2H2-type" evidence="16">
    <location>
        <begin position="416"/>
        <end position="443"/>
    </location>
</feature>
<evidence type="ECO:0000256" key="15">
    <source>
        <dbReference type="SAM" id="MobiDB-lite"/>
    </source>
</evidence>
<gene>
    <name evidence="17" type="primary">GLAS</name>
</gene>
<dbReference type="GO" id="GO:0003677">
    <property type="term" value="F:DNA binding"/>
    <property type="evidence" value="ECO:0007669"/>
    <property type="project" value="UniProtKB-KW"/>
</dbReference>
<dbReference type="InterPro" id="IPR036236">
    <property type="entry name" value="Znf_C2H2_sf"/>
</dbReference>
<dbReference type="OrthoDB" id="8113227at2759"/>
<dbReference type="SMART" id="SM00355">
    <property type="entry name" value="ZnF_C2H2"/>
    <property type="match status" value="5"/>
</dbReference>
<dbReference type="InterPro" id="IPR013087">
    <property type="entry name" value="Znf_C2H2_type"/>
</dbReference>
<dbReference type="SUPFAM" id="SSF57667">
    <property type="entry name" value="beta-beta-alpha zinc fingers"/>
    <property type="match status" value="3"/>
</dbReference>
<feature type="compositionally biased region" description="Acidic residues" evidence="15">
    <location>
        <begin position="401"/>
        <end position="410"/>
    </location>
</feature>
<evidence type="ECO:0000256" key="3">
    <source>
        <dbReference type="ARBA" id="ARBA00022723"/>
    </source>
</evidence>
<feature type="domain" description="C2H2-type" evidence="16">
    <location>
        <begin position="472"/>
        <end position="499"/>
    </location>
</feature>
<dbReference type="GO" id="GO:0007601">
    <property type="term" value="P:visual perception"/>
    <property type="evidence" value="ECO:0007669"/>
    <property type="project" value="UniProtKB-KW"/>
</dbReference>
<dbReference type="EMBL" id="GAMC01011950">
    <property type="protein sequence ID" value="JAB94605.1"/>
    <property type="molecule type" value="mRNA"/>
</dbReference>
<keyword evidence="11" id="KW-0844">Vision</keyword>
<organism evidence="17">
    <name type="scientific">Ceratitis capitata</name>
    <name type="common">Mediterranean fruit fly</name>
    <name type="synonym">Tephritis capitata</name>
    <dbReference type="NCBI Taxonomy" id="7213"/>
    <lineage>
        <taxon>Eukaryota</taxon>
        <taxon>Metazoa</taxon>
        <taxon>Ecdysozoa</taxon>
        <taxon>Arthropoda</taxon>
        <taxon>Hexapoda</taxon>
        <taxon>Insecta</taxon>
        <taxon>Pterygota</taxon>
        <taxon>Neoptera</taxon>
        <taxon>Endopterygota</taxon>
        <taxon>Diptera</taxon>
        <taxon>Brachycera</taxon>
        <taxon>Muscomorpha</taxon>
        <taxon>Tephritoidea</taxon>
        <taxon>Tephritidae</taxon>
        <taxon>Ceratitis</taxon>
        <taxon>Ceratitis</taxon>
    </lineage>
</organism>
<comment type="subcellular location">
    <subcellularLocation>
        <location evidence="1">Nucleus</location>
    </subcellularLocation>
</comment>
<dbReference type="PANTHER" id="PTHR16515">
    <property type="entry name" value="PR DOMAIN ZINC FINGER PROTEIN"/>
    <property type="match status" value="1"/>
</dbReference>
<feature type="domain" description="C2H2-type" evidence="16">
    <location>
        <begin position="444"/>
        <end position="471"/>
    </location>
</feature>
<evidence type="ECO:0000256" key="8">
    <source>
        <dbReference type="ARBA" id="ARBA00023125"/>
    </source>
</evidence>
<keyword evidence="8" id="KW-0238">DNA-binding</keyword>
<evidence type="ECO:0000256" key="14">
    <source>
        <dbReference type="PROSITE-ProRule" id="PRU00042"/>
    </source>
</evidence>
<dbReference type="FunFam" id="3.30.160.60:FF:002343">
    <property type="entry name" value="Zinc finger protein 33A"/>
    <property type="match status" value="1"/>
</dbReference>
<reference evidence="17" key="1">
    <citation type="submission" date="2013-07" db="EMBL/GenBank/DDBJ databases">
        <authorList>
            <person name="Geib S."/>
        </authorList>
    </citation>
    <scope>NUCLEOTIDE SEQUENCE</scope>
</reference>
<sequence>MGLLYKSFKLLNIILDSLEDQEGGAMYISCDVSNGGPVEPETGYVPNNPLFGLALDSPQQECAASSCVGCLSCQGNTVLPISALTSNDFDCGSCFDTTANSVIADAGIVGSTENHLQQESIGLSDNTSINNNTANNHNNNSSSNNTINYWSTDEMASSFPGLPPLDIDPLPSLFPFSPCGASYNFSSNPHQASLSYTVHPHQMLVSPNSQISHHAQSQTQSTIHGNSLGSGATQAACYYDPSSSGMIGGSASVGAACSQHMSPSGAPPPPPPPMYPSMSVNVSMNMTMHGYGAEGTMPMQCSQMQWTPPNTNSSVNVLYPPLLSPTHYPPAATYSFTADFRTPTLQQSSQSPGAGVLPTLTDAVIVEEDSPSPTSDTSRHLFNAGTELTPAFASPTKSPYDDDEDSTEEGSDSKPNLCRLCGKTYARPSTLKTHLRTHSGERPYRCPDCNKSFSQAANLTAHVRTHTGQKPFRCPICDRRFSQSSSVTTHMRTHSGERPYRCSSCKKSFSDSSTLTKHLRIHSGEKPYQCKLCLLRFSQSGNLNRHMRVHGTNQNSAGNNGNGGGSNLLT</sequence>
<dbReference type="Gene3D" id="3.30.160.60">
    <property type="entry name" value="Classic Zinc Finger"/>
    <property type="match status" value="5"/>
</dbReference>
<proteinExistence type="evidence at transcript level"/>
<evidence type="ECO:0000256" key="1">
    <source>
        <dbReference type="ARBA" id="ARBA00004123"/>
    </source>
</evidence>
<accession>W8B0H6</accession>
<dbReference type="GO" id="GO:0006357">
    <property type="term" value="P:regulation of transcription by RNA polymerase II"/>
    <property type="evidence" value="ECO:0007669"/>
    <property type="project" value="UniProtKB-ARBA"/>
</dbReference>
<evidence type="ECO:0000259" key="16">
    <source>
        <dbReference type="PROSITE" id="PS50157"/>
    </source>
</evidence>
<keyword evidence="10" id="KW-0539">Nucleus</keyword>
<dbReference type="PANTHER" id="PTHR16515:SF49">
    <property type="entry name" value="GASTRULA ZINC FINGER PROTEIN XLCGF49.1-LIKE-RELATED"/>
    <property type="match status" value="1"/>
</dbReference>
<feature type="domain" description="C2H2-type" evidence="16">
    <location>
        <begin position="500"/>
        <end position="527"/>
    </location>
</feature>
<dbReference type="GO" id="GO:0005634">
    <property type="term" value="C:nucleus"/>
    <property type="evidence" value="ECO:0007669"/>
    <property type="project" value="UniProtKB-SubCell"/>
</dbReference>
<evidence type="ECO:0000256" key="6">
    <source>
        <dbReference type="ARBA" id="ARBA00022833"/>
    </source>
</evidence>
<dbReference type="FunFam" id="3.30.160.60:FF:001159">
    <property type="entry name" value="Protein glass"/>
    <property type="match status" value="1"/>
</dbReference>
<dbReference type="PROSITE" id="PS50157">
    <property type="entry name" value="ZINC_FINGER_C2H2_2"/>
    <property type="match status" value="5"/>
</dbReference>
<dbReference type="PROSITE" id="PS00028">
    <property type="entry name" value="ZINC_FINGER_C2H2_1"/>
    <property type="match status" value="5"/>
</dbReference>
<evidence type="ECO:0000256" key="7">
    <source>
        <dbReference type="ARBA" id="ARBA00023015"/>
    </source>
</evidence>
<evidence type="ECO:0000256" key="10">
    <source>
        <dbReference type="ARBA" id="ARBA00023242"/>
    </source>
</evidence>
<comment type="function">
    <text evidence="12">Transcription factor required for gene expression specific to photoreceptor cells.</text>
</comment>
<keyword evidence="6" id="KW-0862">Zinc</keyword>
<protein>
    <recommendedName>
        <fullName evidence="13">Protein glass</fullName>
    </recommendedName>
</protein>
<dbReference type="InterPro" id="IPR050331">
    <property type="entry name" value="Zinc_finger"/>
</dbReference>
<keyword evidence="9" id="KW-0804">Transcription</keyword>
<feature type="compositionally biased region" description="Gly residues" evidence="15">
    <location>
        <begin position="560"/>
        <end position="570"/>
    </location>
</feature>
<keyword evidence="5 14" id="KW-0863">Zinc-finger</keyword>
<dbReference type="FunFam" id="3.30.160.60:FF:000875">
    <property type="entry name" value="zinc finger protein 236 isoform X7"/>
    <property type="match status" value="1"/>
</dbReference>
<keyword evidence="3" id="KW-0479">Metal-binding</keyword>
<name>W8B0H6_CERCA</name>
<dbReference type="Pfam" id="PF00096">
    <property type="entry name" value="zf-C2H2"/>
    <property type="match status" value="5"/>
</dbReference>
<dbReference type="AlphaFoldDB" id="W8B0H6"/>
<evidence type="ECO:0000256" key="5">
    <source>
        <dbReference type="ARBA" id="ARBA00022771"/>
    </source>
</evidence>
<dbReference type="FunFam" id="3.30.160.60:FF:000310">
    <property type="entry name" value="GLIS family zinc finger 2"/>
    <property type="match status" value="1"/>
</dbReference>
<feature type="region of interest" description="Disordered" evidence="15">
    <location>
        <begin position="386"/>
        <end position="415"/>
    </location>
</feature>
<evidence type="ECO:0000256" key="11">
    <source>
        <dbReference type="ARBA" id="ARBA00023305"/>
    </source>
</evidence>
<feature type="region of interest" description="Disordered" evidence="15">
    <location>
        <begin position="548"/>
        <end position="570"/>
    </location>
</feature>
<evidence type="ECO:0000256" key="13">
    <source>
        <dbReference type="ARBA" id="ARBA00067600"/>
    </source>
</evidence>
<keyword evidence="7" id="KW-0805">Transcription regulation</keyword>
<keyword evidence="2" id="KW-0716">Sensory transduction</keyword>
<evidence type="ECO:0000256" key="12">
    <source>
        <dbReference type="ARBA" id="ARBA00058744"/>
    </source>
</evidence>
<feature type="domain" description="C2H2-type" evidence="16">
    <location>
        <begin position="528"/>
        <end position="555"/>
    </location>
</feature>
<evidence type="ECO:0000256" key="9">
    <source>
        <dbReference type="ARBA" id="ARBA00023163"/>
    </source>
</evidence>